<accession>A0A6A4W8E2</accession>
<dbReference type="Gene3D" id="1.10.287.2620">
    <property type="match status" value="1"/>
</dbReference>
<dbReference type="Pfam" id="PF12780">
    <property type="entry name" value="AAA_8"/>
    <property type="match status" value="1"/>
</dbReference>
<dbReference type="GO" id="GO:0005858">
    <property type="term" value="C:axonemal dynein complex"/>
    <property type="evidence" value="ECO:0007669"/>
    <property type="project" value="UniProtKB-ARBA"/>
</dbReference>
<dbReference type="GO" id="GO:0031514">
    <property type="term" value="C:motile cilium"/>
    <property type="evidence" value="ECO:0007669"/>
    <property type="project" value="UniProtKB-SubCell"/>
</dbReference>
<keyword evidence="29" id="KW-1185">Reference proteome</keyword>
<dbReference type="FunFam" id="3.10.490.20:FF:000001">
    <property type="entry name" value="dynein heavy chain 7, axonemal"/>
    <property type="match status" value="1"/>
</dbReference>
<dbReference type="Pfam" id="PF08393">
    <property type="entry name" value="DHC_N2"/>
    <property type="match status" value="1"/>
</dbReference>
<dbReference type="Gene3D" id="1.20.140.100">
    <property type="entry name" value="Dynein heavy chain, N-terminal domain 2"/>
    <property type="match status" value="1"/>
</dbReference>
<evidence type="ECO:0000256" key="17">
    <source>
        <dbReference type="SAM" id="MobiDB-lite"/>
    </source>
</evidence>
<dbReference type="PANTHER" id="PTHR22878:SF73">
    <property type="entry name" value="DYNEIN AXONEMAL HEAVY CHAIN 1"/>
    <property type="match status" value="1"/>
</dbReference>
<dbReference type="InterPro" id="IPR041466">
    <property type="entry name" value="Dynein_AAA5_ext"/>
</dbReference>
<dbReference type="FunFam" id="3.20.180.20:FF:000003">
    <property type="entry name" value="Dynein heavy chain 12, axonemal"/>
    <property type="match status" value="1"/>
</dbReference>
<reference evidence="28 29" key="1">
    <citation type="submission" date="2019-07" db="EMBL/GenBank/DDBJ databases">
        <title>Draft genome assembly of a fouling barnacle, Amphibalanus amphitrite (Darwin, 1854): The first reference genome for Thecostraca.</title>
        <authorList>
            <person name="Kim W."/>
        </authorList>
    </citation>
    <scope>NUCLEOTIDE SEQUENCE [LARGE SCALE GENOMIC DNA]</scope>
    <source>
        <strain evidence="28">SNU_AA5</strain>
        <tissue evidence="28">Soma without cirri and trophi</tissue>
    </source>
</reference>
<evidence type="ECO:0000256" key="12">
    <source>
        <dbReference type="ARBA" id="ARBA00023069"/>
    </source>
</evidence>
<name>A0A6A4W8E2_AMPAM</name>
<feature type="region of interest" description="Disordered" evidence="17">
    <location>
        <begin position="226"/>
        <end position="252"/>
    </location>
</feature>
<dbReference type="InterPro" id="IPR024317">
    <property type="entry name" value="Dynein_heavy_chain_D4_dom"/>
</dbReference>
<feature type="compositionally biased region" description="Basic and acidic residues" evidence="17">
    <location>
        <begin position="96"/>
        <end position="113"/>
    </location>
</feature>
<dbReference type="InterPro" id="IPR043157">
    <property type="entry name" value="Dynein_AAA1S"/>
</dbReference>
<dbReference type="InterPro" id="IPR042219">
    <property type="entry name" value="AAA_lid_11_sf"/>
</dbReference>
<keyword evidence="12" id="KW-0969">Cilium</keyword>
<dbReference type="InterPro" id="IPR013602">
    <property type="entry name" value="Dynein_heavy_linker"/>
</dbReference>
<evidence type="ECO:0000313" key="29">
    <source>
        <dbReference type="Proteomes" id="UP000440578"/>
    </source>
</evidence>
<evidence type="ECO:0000256" key="2">
    <source>
        <dbReference type="ARBA" id="ARBA00004430"/>
    </source>
</evidence>
<feature type="compositionally biased region" description="Basic residues" evidence="17">
    <location>
        <begin position="1"/>
        <end position="17"/>
    </location>
</feature>
<feature type="domain" description="Dynein heavy chain region D6 P-loop" evidence="18">
    <location>
        <begin position="3700"/>
        <end position="3813"/>
    </location>
</feature>
<dbReference type="GO" id="GO:0045505">
    <property type="term" value="F:dynein intermediate chain binding"/>
    <property type="evidence" value="ECO:0007669"/>
    <property type="project" value="InterPro"/>
</dbReference>
<keyword evidence="5" id="KW-0493">Microtubule</keyword>
<feature type="compositionally biased region" description="Low complexity" evidence="17">
    <location>
        <begin position="75"/>
        <end position="95"/>
    </location>
</feature>
<dbReference type="FunFam" id="1.10.8.1220:FF:000001">
    <property type="entry name" value="Dynein axonemal heavy chain 5"/>
    <property type="match status" value="1"/>
</dbReference>
<dbReference type="Pfam" id="PF12775">
    <property type="entry name" value="AAA_7"/>
    <property type="match status" value="1"/>
</dbReference>
<evidence type="ECO:0000259" key="26">
    <source>
        <dbReference type="Pfam" id="PF18198"/>
    </source>
</evidence>
<feature type="compositionally biased region" description="Basic and acidic residues" evidence="17">
    <location>
        <begin position="37"/>
        <end position="62"/>
    </location>
</feature>
<evidence type="ECO:0000256" key="15">
    <source>
        <dbReference type="ARBA" id="ARBA00023273"/>
    </source>
</evidence>
<dbReference type="FunFam" id="1.10.8.710:FF:000004">
    <property type="entry name" value="Dynein axonemal heavy chain 6"/>
    <property type="match status" value="1"/>
</dbReference>
<keyword evidence="7" id="KW-0547">Nucleotide-binding</keyword>
<evidence type="ECO:0000256" key="16">
    <source>
        <dbReference type="SAM" id="Coils"/>
    </source>
</evidence>
<dbReference type="GO" id="GO:0003341">
    <property type="term" value="P:cilium movement"/>
    <property type="evidence" value="ECO:0007669"/>
    <property type="project" value="UniProtKB-ARBA"/>
</dbReference>
<dbReference type="Gene3D" id="1.20.920.30">
    <property type="match status" value="1"/>
</dbReference>
<feature type="region of interest" description="Disordered" evidence="17">
    <location>
        <begin position="1"/>
        <end position="197"/>
    </location>
</feature>
<dbReference type="FunFam" id="1.20.58.1120:FF:000001">
    <property type="entry name" value="dynein heavy chain 2, axonemal"/>
    <property type="match status" value="1"/>
</dbReference>
<keyword evidence="10" id="KW-0243">Dynein</keyword>
<feature type="domain" description="Dynein heavy chain C-terminal" evidence="27">
    <location>
        <begin position="3992"/>
        <end position="4291"/>
    </location>
</feature>
<keyword evidence="6" id="KW-0677">Repeat</keyword>
<dbReference type="Proteomes" id="UP000440578">
    <property type="component" value="Unassembled WGS sequence"/>
</dbReference>
<evidence type="ECO:0000259" key="24">
    <source>
        <dbReference type="Pfam" id="PF17852"/>
    </source>
</evidence>
<dbReference type="Pfam" id="PF03028">
    <property type="entry name" value="Dynein_heavy"/>
    <property type="match status" value="1"/>
</dbReference>
<dbReference type="FunFam" id="1.20.920.20:FF:000006">
    <property type="entry name" value="Dynein, axonemal, heavy chain 6"/>
    <property type="match status" value="1"/>
</dbReference>
<keyword evidence="11 16" id="KW-0175">Coiled coil</keyword>
<dbReference type="FunFam" id="3.40.50.300:FF:000044">
    <property type="entry name" value="Dynein heavy chain 5, axonemal"/>
    <property type="match status" value="1"/>
</dbReference>
<feature type="compositionally biased region" description="Basic and acidic residues" evidence="17">
    <location>
        <begin position="153"/>
        <end position="171"/>
    </location>
</feature>
<dbReference type="InterPro" id="IPR041589">
    <property type="entry name" value="DNAH3_AAA_lid_1"/>
</dbReference>
<dbReference type="GO" id="GO:0008569">
    <property type="term" value="F:minus-end-directed microtubule motor activity"/>
    <property type="evidence" value="ECO:0007669"/>
    <property type="project" value="InterPro"/>
</dbReference>
<dbReference type="InterPro" id="IPR026983">
    <property type="entry name" value="DHC"/>
</dbReference>
<dbReference type="OrthoDB" id="5593012at2759"/>
<dbReference type="Gene3D" id="1.20.1270.280">
    <property type="match status" value="1"/>
</dbReference>
<dbReference type="Gene3D" id="6.10.140.1060">
    <property type="match status" value="1"/>
</dbReference>
<gene>
    <name evidence="28" type="primary">Dnah1_1</name>
    <name evidence="28" type="ORF">FJT64_025592</name>
</gene>
<evidence type="ECO:0000259" key="22">
    <source>
        <dbReference type="Pfam" id="PF12780"/>
    </source>
</evidence>
<proteinExistence type="inferred from homology"/>
<feature type="domain" description="Dynein heavy chain AAA 5 extension" evidence="24">
    <location>
        <begin position="2084"/>
        <end position="2198"/>
    </location>
</feature>
<dbReference type="Gene3D" id="1.10.8.1220">
    <property type="match status" value="1"/>
</dbReference>
<organism evidence="28 29">
    <name type="scientific">Amphibalanus amphitrite</name>
    <name type="common">Striped barnacle</name>
    <name type="synonym">Balanus amphitrite</name>
    <dbReference type="NCBI Taxonomy" id="1232801"/>
    <lineage>
        <taxon>Eukaryota</taxon>
        <taxon>Metazoa</taxon>
        <taxon>Ecdysozoa</taxon>
        <taxon>Arthropoda</taxon>
        <taxon>Crustacea</taxon>
        <taxon>Multicrustacea</taxon>
        <taxon>Cirripedia</taxon>
        <taxon>Thoracica</taxon>
        <taxon>Thoracicalcarea</taxon>
        <taxon>Balanomorpha</taxon>
        <taxon>Balanoidea</taxon>
        <taxon>Balanidae</taxon>
        <taxon>Amphibalaninae</taxon>
        <taxon>Amphibalanus</taxon>
    </lineage>
</organism>
<dbReference type="Pfam" id="PF18199">
    <property type="entry name" value="Dynein_C"/>
    <property type="match status" value="1"/>
</dbReference>
<dbReference type="InterPro" id="IPR042228">
    <property type="entry name" value="Dynein_linker_3"/>
</dbReference>
<keyword evidence="8" id="KW-0067">ATP-binding</keyword>
<dbReference type="FunFam" id="1.10.8.720:FF:000001">
    <property type="entry name" value="dynein heavy chain 7, axonemal"/>
    <property type="match status" value="1"/>
</dbReference>
<dbReference type="InterPro" id="IPR041658">
    <property type="entry name" value="AAA_lid_11"/>
</dbReference>
<dbReference type="FunFam" id="3.40.50.300:FF:001145">
    <property type="entry name" value="Putative dynein heavy chain"/>
    <property type="match status" value="1"/>
</dbReference>
<dbReference type="InterPro" id="IPR027417">
    <property type="entry name" value="P-loop_NTPase"/>
</dbReference>
<dbReference type="Pfam" id="PF17852">
    <property type="entry name" value="Dynein_AAA_lid"/>
    <property type="match status" value="1"/>
</dbReference>
<dbReference type="InterPro" id="IPR041228">
    <property type="entry name" value="Dynein_C"/>
</dbReference>
<dbReference type="InterPro" id="IPR035699">
    <property type="entry name" value="AAA_6"/>
</dbReference>
<dbReference type="Pfam" id="PF18198">
    <property type="entry name" value="AAA_lid_11"/>
    <property type="match status" value="1"/>
</dbReference>
<evidence type="ECO:0000256" key="14">
    <source>
        <dbReference type="ARBA" id="ARBA00023212"/>
    </source>
</evidence>
<dbReference type="Gene3D" id="3.10.490.20">
    <property type="match status" value="1"/>
</dbReference>
<dbReference type="InterPro" id="IPR004273">
    <property type="entry name" value="Dynein_heavy_D6_P-loop"/>
</dbReference>
<evidence type="ECO:0000259" key="21">
    <source>
        <dbReference type="Pfam" id="PF12777"/>
    </source>
</evidence>
<evidence type="ECO:0000256" key="11">
    <source>
        <dbReference type="ARBA" id="ARBA00023054"/>
    </source>
</evidence>
<dbReference type="GO" id="GO:0005874">
    <property type="term" value="C:microtubule"/>
    <property type="evidence" value="ECO:0007669"/>
    <property type="project" value="UniProtKB-KW"/>
</dbReference>
<evidence type="ECO:0000259" key="18">
    <source>
        <dbReference type="Pfam" id="PF03028"/>
    </source>
</evidence>
<evidence type="ECO:0000256" key="9">
    <source>
        <dbReference type="ARBA" id="ARBA00022846"/>
    </source>
</evidence>
<evidence type="ECO:0000259" key="23">
    <source>
        <dbReference type="Pfam" id="PF12781"/>
    </source>
</evidence>
<dbReference type="Gene3D" id="3.40.50.300">
    <property type="entry name" value="P-loop containing nucleotide triphosphate hydrolases"/>
    <property type="match status" value="5"/>
</dbReference>
<feature type="domain" description="Dynein heavy chain AAA lid" evidence="26">
    <location>
        <begin position="3848"/>
        <end position="3986"/>
    </location>
</feature>
<dbReference type="InterPro" id="IPR042222">
    <property type="entry name" value="Dynein_2_N"/>
</dbReference>
<feature type="compositionally biased region" description="Basic residues" evidence="17">
    <location>
        <begin position="172"/>
        <end position="184"/>
    </location>
</feature>
<dbReference type="FunFam" id="3.40.50.300:FF:001328">
    <property type="entry name" value="Dynein heavy chain 6, axonemal"/>
    <property type="match status" value="1"/>
</dbReference>
<evidence type="ECO:0000259" key="27">
    <source>
        <dbReference type="Pfam" id="PF18199"/>
    </source>
</evidence>
<dbReference type="Gene3D" id="1.20.58.1120">
    <property type="match status" value="1"/>
</dbReference>
<dbReference type="FunFam" id="1.20.140.100:FF:000004">
    <property type="entry name" value="Dynein axonemal heavy chain 6"/>
    <property type="match status" value="1"/>
</dbReference>
<evidence type="ECO:0000256" key="1">
    <source>
        <dbReference type="ARBA" id="ARBA00004230"/>
    </source>
</evidence>
<dbReference type="Gene3D" id="1.10.8.710">
    <property type="match status" value="1"/>
</dbReference>
<evidence type="ECO:0000256" key="4">
    <source>
        <dbReference type="ARBA" id="ARBA00022490"/>
    </source>
</evidence>
<evidence type="ECO:0000256" key="10">
    <source>
        <dbReference type="ARBA" id="ARBA00023017"/>
    </source>
</evidence>
<dbReference type="InterPro" id="IPR035706">
    <property type="entry name" value="AAA_9"/>
</dbReference>
<feature type="domain" description="Dynein heavy chain ATP-binding dynein motor region" evidence="23">
    <location>
        <begin position="3232"/>
        <end position="3453"/>
    </location>
</feature>
<dbReference type="Pfam" id="PF12777">
    <property type="entry name" value="MT"/>
    <property type="match status" value="1"/>
</dbReference>
<dbReference type="Gene3D" id="1.20.920.20">
    <property type="match status" value="1"/>
</dbReference>
<feature type="domain" description="Dynein heavy chain linker" evidence="19">
    <location>
        <begin position="1061"/>
        <end position="1464"/>
    </location>
</feature>
<dbReference type="Pfam" id="PF17857">
    <property type="entry name" value="AAA_lid_1"/>
    <property type="match status" value="1"/>
</dbReference>
<evidence type="ECO:0000313" key="28">
    <source>
        <dbReference type="EMBL" id="KAF0302293.1"/>
    </source>
</evidence>
<evidence type="ECO:0000256" key="8">
    <source>
        <dbReference type="ARBA" id="ARBA00022840"/>
    </source>
</evidence>
<dbReference type="EMBL" id="VIIS01001074">
    <property type="protein sequence ID" value="KAF0302293.1"/>
    <property type="molecule type" value="Genomic_DNA"/>
</dbReference>
<dbReference type="InterPro" id="IPR043160">
    <property type="entry name" value="Dynein_C_barrel"/>
</dbReference>
<evidence type="ECO:0000259" key="20">
    <source>
        <dbReference type="Pfam" id="PF12774"/>
    </source>
</evidence>
<dbReference type="PANTHER" id="PTHR22878">
    <property type="entry name" value="DYNEIN HEAVY CHAIN 6, AXONEMAL-LIKE-RELATED"/>
    <property type="match status" value="1"/>
</dbReference>
<evidence type="ECO:0000259" key="19">
    <source>
        <dbReference type="Pfam" id="PF08393"/>
    </source>
</evidence>
<dbReference type="GO" id="GO:0005524">
    <property type="term" value="F:ATP binding"/>
    <property type="evidence" value="ECO:0007669"/>
    <property type="project" value="UniProtKB-KW"/>
</dbReference>
<keyword evidence="9" id="KW-0282">Flagellum</keyword>
<dbReference type="FunFam" id="1.20.1270.280:FF:000001">
    <property type="entry name" value="dynein heavy chain 7, axonemal"/>
    <property type="match status" value="1"/>
</dbReference>
<dbReference type="GO" id="GO:0051959">
    <property type="term" value="F:dynein light intermediate chain binding"/>
    <property type="evidence" value="ECO:0007669"/>
    <property type="project" value="InterPro"/>
</dbReference>
<dbReference type="FunFam" id="1.10.287.2620:FF:000002">
    <property type="entry name" value="Dynein heavy chain 2, axonemal"/>
    <property type="match status" value="1"/>
</dbReference>
<evidence type="ECO:0000256" key="13">
    <source>
        <dbReference type="ARBA" id="ARBA00023175"/>
    </source>
</evidence>
<feature type="domain" description="Dynein heavy chain coiled coil stalk" evidence="21">
    <location>
        <begin position="2859"/>
        <end position="3204"/>
    </location>
</feature>
<feature type="compositionally biased region" description="Low complexity" evidence="17">
    <location>
        <begin position="114"/>
        <end position="146"/>
    </location>
</feature>
<keyword evidence="15" id="KW-0966">Cell projection</keyword>
<dbReference type="FunFam" id="1.20.920.30:FF:000005">
    <property type="entry name" value="Dynein, axonemal, heavy chain 2"/>
    <property type="match status" value="1"/>
</dbReference>
<evidence type="ECO:0000259" key="25">
    <source>
        <dbReference type="Pfam" id="PF17857"/>
    </source>
</evidence>
<keyword evidence="4" id="KW-0963">Cytoplasm</keyword>
<feature type="domain" description="Dynein heavy chain hydrolytic ATP-binding dynein motor region" evidence="20">
    <location>
        <begin position="1590"/>
        <end position="1916"/>
    </location>
</feature>
<dbReference type="Pfam" id="PF12774">
    <property type="entry name" value="AAA_6"/>
    <property type="match status" value="1"/>
</dbReference>
<dbReference type="InterPro" id="IPR024743">
    <property type="entry name" value="Dynein_HC_stalk"/>
</dbReference>
<dbReference type="Gene3D" id="3.20.180.20">
    <property type="entry name" value="Dynein heavy chain, N-terminal domain 2"/>
    <property type="match status" value="1"/>
</dbReference>
<sequence length="4295" mass="484926">MYVPRRGSRRKSHRKSVKPPTGAEKEKEEEEEGADVADGREGSAKSKSSDSKEGSVKSKSDSKGSSGGSKRSSKEGSSQSGSKQGSAKSSGSSRDGSAKDKIKDSKTASREGSAKSNHSSSSGSAKSKHSGSGSSAKSKGSKSSGEGSSGRGSADKEALASDETGEKEGKGRTRGKSILKKRKESHGSSLIRRAPTPKRFSVGKNLAIEVYTMTRDDPLRKSLAVEELGKEHPKPPSAGPEEQSERAELSPALDEGVVENLSDISESDIDSLEEFLGLRRMQALDLEPDANARTARTLPLHWFDDTSFDDRLPEEWLTIAVENGFQHPVPVMAFLPKEKQSRRLSMVVDPLSKALTARHIIFTLSSGPHVWTPAAVIGYHPARALYMLRRIDVREYFLLPRIYVMFCAEDPARFCERVQAAVRLRQIMQDLLRYHLYVDCMPTSFLGQLNIEQVTRIMGFLRSTPGKPLKVQECNERILKLQDELQLDFLRYQNRLILDTALHRDQKLREIVKLRPPPQDNPLQGQRAFDRNGVYHIDFAETFRIVKVLSILTQKEAIFAMQNVNMECLKVREMQMFVLKVAKPLKIDDFETIQMNLHEQVLTHLQTLWLARFRDHLHNNLRDVGKGWFDLFVAKWEIFCMSKLCKILALIRVMMQDSLRYLARDSCAALVDTMDSTCGKFLSCEESFEWGEDLVQHPMIGPAQPFFYVELQIDSNGPLFSTPMERFVKVMLNVFEHGVTVTHDVPPLEPLVLDNIFWPDRTPLSSIGLMNPEITVLRDRLKKTMEMIAIPMKAYAKAYTKYEWIYNLDIPKYLAEKYDEEATAQTFQDDVAVLRDDYDEAERALPSHVVIGPFYVNTDLLRSAILKKKQALIDATLDHLAQILLMQAEEVNRAYMKMASRMTTKCSKIEDVTELREFMDTVPELVRAEKDNTIKFIKDYDVLDFFYHPLSNSDFSAKGDMSIWPYKIEVLLEETTDRLIEEEDKFKERQLQDQGTLNDKIDNLTMLVAGMTAFNDITKAHEVANEVRRVWKQLNECKEQGQLLNQRQRLFGMDLTPYDNLAKLIKDCEPYRALWLTASDWLRWQEAWMNDPLQGVDAESIERNVTEAFKTMHKAIKNFEEMPAIMKVAEEIRDEIEAFKPHIPLIMGLRNPGMRHRHWEKLSDLIGIKIVPKATLTFAKCLEMGLQNYTDQIAEVGEIAGKEYSIEQALDKMESEWRAMALEFLPYKDTGLSILKFSDEAYQLLDDHVVMTQSMVFSPFKAPFEERIAQWEKKLMLVQDVFDEWVACQRAWLYLEPIFSSDDISRQLPVESKRYNTMEKTWKKIMKKALENQQVMELCPDQRLLDNLRDCNNLLEQVQKGLSEYLETKRMAFPRFFFLSDEELLEILSQTKNPKAVQPHLKKCFESISRLTFEEDLQITAMCSADGETVPFHEPMYPRGNVEDWLLMVESTMRASLRAQLAQALEAYSEPQRPEWVLNWAGQLVIAGCQSVWSANTDRAIAAGALKDGYELQLEQLDDLRNLIRTDLTALQRNILSALIVIEVHARDVVQEMVVDGVTDVNSFSWIGQLRYYWIEEDLRLKHVNAEFGYGFEYLGNTGRLVITPLTDRCYLTLTGALHLQFGGAPAGPAGTGKTETTKDLGKAMAVQCVVFNCSDQLDFMAMGKFFKGLAAAGAWACFDEFNRIDIEVLSVVAQQISCIQKALVAKMDRFLFEGVELQLKPTCSVFITMNPGYAGRTELPDNLSALFRPVAMMVPNYTLIAEISLFSFGFSNARALANKITSTFKLSSEQLSTQDHYDFGMRAVKTVIAAAGNLKRQNPTMGEELIVLRALKDVNVPKFLQEDLKLFTGIISDLFPRVQEEEIKYDELEASLLRECKRKNLQPVPTFIGKCIQLFETTMVRHGLMLVGPTGSGKTRCYQVLQGAISRIKGKSGPDGLPFTPVLVDVLNPKSITMGQLYGEFDEMTHEWTDGILSTLIRVGCAAESLDKKWYMFDGPVDAVWIENMNTVLDDNKKLCLSSGEIIKLDATQTMMFEVGDLAQASPATVSRCGMVYLEPSGLGLNALVESWLTTLPDSMKPYWDTLRALCDSWLEPAIAHMRANTKEIVATVDSNLCATLLRLMSANCAVLTKRHYSVERLQKVPPLVTPWFMFSLVWSVCGSCDNAGRRVMDRWVRDKMAEEGQELLFPEEGLVYDYRLVDGGIFNTDVEESAIEPPRWQNWLADGIQLSLTPATQFTDILIPTMDIVRNAHLIGMYLTNSMPVLCVGNTGTSKTATVSEKLMTGMPANFLSEFITFSARTSANQTQDLIDSKLDRRRKGQFGPPAGKNLVFFIDDLNMPALETYGAQPPLELLRQWADFGGWYDRKQIGDFRTLVDVTFIAAMGPPGGGRNPVSARLLRHFCTISFPEVEDESKCHIYGSILNVWLTQLPKLDGCGADIVASSVDMYAQLTAQLLPTPAKSHYTFNLRDLSKVFQGIWMAAANKIEDLPTMLRLWYHETCRVFQDRLVCDEDRDWLDQLIRGEIHERFKLKPDEVLNHDPILFGDLMYPNSEKKPYSEVTDHVQLRKVLKDYIDDYNQISSTPLDIVFFMDAIKHLFRISRVLRQPRGNVLLLGMGGSGRQSLTRFSAHIADCNCMSIELTKTYAVPDWKNDLKEILKKAGMLDQQTVFLFSDTQIKSEIFMEDINSLLNSGDVPNLFASDEVEEIFQSVRGLVQEQGLPPTTANLYAAFIRRVRSNLRVVVTMSPIGEAFRSRLRQFPALVNCCTIDWFADWPPEALDAVARHHLDDVTAMPNDNALREGVVAMFSAIHTDVADASQRFLQELSRHNYVTPKSFLTLLTCFASLLGRQQEALTQGKNRLRTGLDKLLQTGKDVAVMQVELEAMQPELEHAAVVAEETMRKIEVDTKVAEETRTVVMKKEQEAQKQKDESSAIAADAQKDLDEAMPALEAALASLKSLNKNDVVEVRAMQRPPEGVKLVMEAVCILKFIKPKRVAGDMPGQKFDDYWEPGKSLLQDPARFLSSLFEYDKEHIPDDVINKLTPYIQNDAFMPQAVSKVSKACTSLCMWCRAMYKFHFVNKAVAPKRAALAEAQASLAATEAVLKEAKGQLKTVEDGLAQLNAELAACVAHKKELEDKSEQCQQRLVRADKLIGGLADEKDRWAETVATFDGLLDAVVGDILLASGVVAYLGPFTGEFRQDLMTRWERKLTELGVNHSPSASLQSTLGDQIVIRNWQLAGLPKDAVSTDNALIMKFSDRWPLFIDPQGQANKWAKSMELENGLEVTRLSEKDYLRTMENSIRFGKPCMLENVGEELDPALDPILMKQLVKQAGSWVIKLGDSMVPYHHDFKLYITTKIPNPHYSPEVCTKVNIINFTLVESGLQDQLLGVVVAEERPDLEDSRNNLITSNAAMKQELKELEDKILYKLSSSEGSPVDDIELIETLDVSKAKSTEIKAKVEVAEQTEKDINVTRALYIPVSIRARILFFCVSSLSQIDPMYQYSLEWFLMTFHNSMQTADQSDSVPTRVENINEFFTYSLYQNICRSLFERHKLLFAFLMAIRIMTEQGAINVEEYRYLLAGGTPTGEIKENPAADWLPERCWREILAAGDHLSVFKDLPADFADYKISRKFKNVFDSIQPHRERLPGKWEELQDFQRLVLLRCLRPDRVTNGMQDFVANHLGARFVEPQTSSLAEIFKDAGPMTPLILVLSAGTDPAAALYKFAEEKGFARKILSISLGQGQGPIAEGLMRQGVEKGRWVFFQNCHLAPSWMPTMERLIENLTPETMHKDFRLWLTSTPSSSFPLSVLQNGMKMTIEPPRGVKANMLKAYMSLISPEMLDSIGDKSKTLRRLLFSLSLFNAVCLERRKFGPLGFNIPYAFTDGDLRICISQLQMFLEEYEDIPFPVLRYTAGHINYGGRVTDDQDRRCILTILADYYRSEVLATEHEFDASGVYHQVDADVAHDEYLAYIRSLPINDSPELFGLHANADITFAQNETFTCLNTLLQLQPRSGGQQGASADDVSEQAARQILGKLVEPFDIPSISAKYPVMYSESMNTVLVQEAIRYNGLLSVIKTSLNELLRALKGLVVMSQGLERMATSLFNSKVPEMWAGKAYPSLKPLGAWVEDLILRTQFIRGWIEDGMPPVYWISGFFFPQAFLTGTLQNFARRHVVSIDTVGFGFSVLSSEPTSAPEDGCYVRGLFLEGAGWDAAAGVLGESRPRELYTQLPVMWLLPVENRQPPDGGFYLCPVYKTLTRAGTLSTTGHSTNYVLSVELPSEQPQSHWIKRGVALICALDF</sequence>
<keyword evidence="14" id="KW-0206">Cytoskeleton</keyword>
<feature type="domain" description="Dynein heavy chain AAA module D4" evidence="22">
    <location>
        <begin position="2584"/>
        <end position="2845"/>
    </location>
</feature>
<feature type="coiled-coil region" evidence="16">
    <location>
        <begin position="3088"/>
        <end position="3150"/>
    </location>
</feature>
<comment type="similarity">
    <text evidence="3">Belongs to the dynein heavy chain family.</text>
</comment>
<feature type="domain" description="Dynein heavy chain 3 AAA+ lid" evidence="25">
    <location>
        <begin position="2440"/>
        <end position="2534"/>
    </location>
</feature>
<dbReference type="Gene3D" id="1.10.472.130">
    <property type="match status" value="1"/>
</dbReference>
<keyword evidence="13" id="KW-0505">Motor protein</keyword>
<comment type="subcellular location">
    <subcellularLocation>
        <location evidence="1">Cell projection</location>
        <location evidence="1">Cilium</location>
        <location evidence="1">Flagellum</location>
    </subcellularLocation>
    <subcellularLocation>
        <location evidence="2">Cytoplasm</location>
        <location evidence="2">Cytoskeleton</location>
        <location evidence="2">Cilium axoneme</location>
    </subcellularLocation>
</comment>
<dbReference type="FunFam" id="3.40.50.300:FF:002141">
    <property type="entry name" value="Dynein heavy chain"/>
    <property type="match status" value="1"/>
</dbReference>
<dbReference type="FunFam" id="3.40.50.300:FF:000362">
    <property type="entry name" value="Dynein, axonemal, heavy chain 6"/>
    <property type="match status" value="1"/>
</dbReference>
<evidence type="ECO:0000256" key="7">
    <source>
        <dbReference type="ARBA" id="ARBA00022741"/>
    </source>
</evidence>
<dbReference type="SUPFAM" id="SSF52540">
    <property type="entry name" value="P-loop containing nucleoside triphosphate hydrolases"/>
    <property type="match status" value="3"/>
</dbReference>
<evidence type="ECO:0000256" key="6">
    <source>
        <dbReference type="ARBA" id="ARBA00022737"/>
    </source>
</evidence>
<evidence type="ECO:0000256" key="5">
    <source>
        <dbReference type="ARBA" id="ARBA00022701"/>
    </source>
</evidence>
<dbReference type="Gene3D" id="1.10.8.720">
    <property type="entry name" value="Region D6 of dynein motor"/>
    <property type="match status" value="1"/>
</dbReference>
<comment type="caution">
    <text evidence="28">The sequence shown here is derived from an EMBL/GenBank/DDBJ whole genome shotgun (WGS) entry which is preliminary data.</text>
</comment>
<protein>
    <submittedName>
        <fullName evidence="28">Dynein heavy chain 1, axonemal</fullName>
    </submittedName>
</protein>
<dbReference type="Pfam" id="PF12781">
    <property type="entry name" value="AAA_9"/>
    <property type="match status" value="1"/>
</dbReference>
<evidence type="ECO:0000256" key="3">
    <source>
        <dbReference type="ARBA" id="ARBA00008887"/>
    </source>
</evidence>